<reference evidence="2" key="1">
    <citation type="submission" date="2016-10" db="EMBL/GenBank/DDBJ databases">
        <authorList>
            <person name="Varghese N."/>
            <person name="Submissions S."/>
        </authorList>
    </citation>
    <scope>NUCLEOTIDE SEQUENCE [LARGE SCALE GENOMIC DNA]</scope>
    <source>
        <strain evidence="2">DSM 18609</strain>
    </source>
</reference>
<proteinExistence type="predicted"/>
<dbReference type="STRING" id="390242.SAMN04488024_107323"/>
<name>A0A1G6XHC8_9SPHI</name>
<evidence type="ECO:0000313" key="1">
    <source>
        <dbReference type="EMBL" id="SDD76616.1"/>
    </source>
</evidence>
<dbReference type="AlphaFoldDB" id="A0A1G6XHC8"/>
<protein>
    <submittedName>
        <fullName evidence="1">Uncharacterized protein</fullName>
    </submittedName>
</protein>
<evidence type="ECO:0000313" key="2">
    <source>
        <dbReference type="Proteomes" id="UP000199455"/>
    </source>
</evidence>
<accession>A0A1G6XHC8</accession>
<dbReference type="RefSeq" id="WP_143009609.1">
    <property type="nucleotide sequence ID" value="NZ_FMZH01000007.1"/>
</dbReference>
<organism evidence="1 2">
    <name type="scientific">Pedobacter soli</name>
    <dbReference type="NCBI Taxonomy" id="390242"/>
    <lineage>
        <taxon>Bacteria</taxon>
        <taxon>Pseudomonadati</taxon>
        <taxon>Bacteroidota</taxon>
        <taxon>Sphingobacteriia</taxon>
        <taxon>Sphingobacteriales</taxon>
        <taxon>Sphingobacteriaceae</taxon>
        <taxon>Pedobacter</taxon>
    </lineage>
</organism>
<keyword evidence="2" id="KW-1185">Reference proteome</keyword>
<dbReference type="Proteomes" id="UP000199455">
    <property type="component" value="Unassembled WGS sequence"/>
</dbReference>
<gene>
    <name evidence="1" type="ORF">SAMN04488024_107323</name>
</gene>
<sequence length="170" mass="19759">MNLERNSKRTAEISKLLFDTYQNGIQIKGDSVRLSFAKNHNLSIDAIKDPKNFKLPFTMVYELDLSLASAGQKEITLSAVNDVRSKFLQFFTAAGNEKKYPNILFDYQQKLSSLDFLEPYNYWILMKGDEIAFSKWKLANSASWNNFLKWFSGNALLIDDGHKFYRLQYQ</sequence>
<dbReference type="EMBL" id="FMZH01000007">
    <property type="protein sequence ID" value="SDD76616.1"/>
    <property type="molecule type" value="Genomic_DNA"/>
</dbReference>